<accession>A0A852ZFB6</accession>
<reference evidence="2 3" key="1">
    <citation type="submission" date="2020-07" db="EMBL/GenBank/DDBJ databases">
        <title>Sequencing the genomes of 1000 actinobacteria strains.</title>
        <authorList>
            <person name="Klenk H.-P."/>
        </authorList>
    </citation>
    <scope>NUCLEOTIDE SEQUENCE [LARGE SCALE GENOMIC DNA]</scope>
    <source>
        <strain evidence="2 3">DSM 18448</strain>
    </source>
</reference>
<dbReference type="RefSeq" id="WP_272955883.1">
    <property type="nucleotide sequence ID" value="NZ_BAAARR010000016.1"/>
</dbReference>
<gene>
    <name evidence="2" type="ORF">F4554_003483</name>
</gene>
<name>A0A852ZFB6_9ACTN</name>
<proteinExistence type="predicted"/>
<evidence type="ECO:0000256" key="1">
    <source>
        <dbReference type="SAM" id="MobiDB-lite"/>
    </source>
</evidence>
<evidence type="ECO:0000313" key="3">
    <source>
        <dbReference type="Proteomes" id="UP000579605"/>
    </source>
</evidence>
<evidence type="ECO:0000313" key="2">
    <source>
        <dbReference type="EMBL" id="NYH90845.1"/>
    </source>
</evidence>
<sequence>MSFELAGVLQLVNAALFHHYFADHDRRPPETEPAAEPEPSQRQ</sequence>
<keyword evidence="3" id="KW-1185">Reference proteome</keyword>
<protein>
    <submittedName>
        <fullName evidence="2">Uncharacterized protein</fullName>
    </submittedName>
</protein>
<dbReference type="EMBL" id="JACBZH010000001">
    <property type="protein sequence ID" value="NYH90845.1"/>
    <property type="molecule type" value="Genomic_DNA"/>
</dbReference>
<dbReference type="AlphaFoldDB" id="A0A852ZFB6"/>
<feature type="compositionally biased region" description="Low complexity" evidence="1">
    <location>
        <begin position="32"/>
        <end position="43"/>
    </location>
</feature>
<organism evidence="2 3">
    <name type="scientific">Actinopolymorpha rutila</name>
    <dbReference type="NCBI Taxonomy" id="446787"/>
    <lineage>
        <taxon>Bacteria</taxon>
        <taxon>Bacillati</taxon>
        <taxon>Actinomycetota</taxon>
        <taxon>Actinomycetes</taxon>
        <taxon>Propionibacteriales</taxon>
        <taxon>Actinopolymorphaceae</taxon>
        <taxon>Actinopolymorpha</taxon>
    </lineage>
</organism>
<comment type="caution">
    <text evidence="2">The sequence shown here is derived from an EMBL/GenBank/DDBJ whole genome shotgun (WGS) entry which is preliminary data.</text>
</comment>
<dbReference type="Proteomes" id="UP000579605">
    <property type="component" value="Unassembled WGS sequence"/>
</dbReference>
<feature type="region of interest" description="Disordered" evidence="1">
    <location>
        <begin position="23"/>
        <end position="43"/>
    </location>
</feature>